<protein>
    <recommendedName>
        <fullName evidence="11">GPCR-2037</fullName>
    </recommendedName>
</protein>
<evidence type="ECO:0000256" key="12">
    <source>
        <dbReference type="SAM" id="MobiDB-lite"/>
    </source>
</evidence>
<evidence type="ECO:0000256" key="4">
    <source>
        <dbReference type="ARBA" id="ARBA00022989"/>
    </source>
</evidence>
<dbReference type="RefSeq" id="XP_030068746.1">
    <property type="nucleotide sequence ID" value="XM_030212886.1"/>
</dbReference>
<dbReference type="CDD" id="cd15002">
    <property type="entry name" value="7tmA_GPR151"/>
    <property type="match status" value="1"/>
</dbReference>
<evidence type="ECO:0000256" key="9">
    <source>
        <dbReference type="ARBA" id="ARBA00023180"/>
    </source>
</evidence>
<feature type="region of interest" description="Disordered" evidence="12">
    <location>
        <begin position="331"/>
        <end position="430"/>
    </location>
</feature>
<feature type="compositionally biased region" description="Low complexity" evidence="12">
    <location>
        <begin position="362"/>
        <end position="376"/>
    </location>
</feature>
<dbReference type="InParanoid" id="A0A6P7YVW0"/>
<feature type="transmembrane region" description="Helical" evidence="13">
    <location>
        <begin position="117"/>
        <end position="142"/>
    </location>
</feature>
<evidence type="ECO:0000256" key="5">
    <source>
        <dbReference type="ARBA" id="ARBA00023040"/>
    </source>
</evidence>
<dbReference type="FunCoup" id="A0A6P7YVW0">
    <property type="interactions" value="228"/>
</dbReference>
<dbReference type="GO" id="GO:0004930">
    <property type="term" value="F:G protein-coupled receptor activity"/>
    <property type="evidence" value="ECO:0007669"/>
    <property type="project" value="UniProtKB-KW"/>
</dbReference>
<keyword evidence="5" id="KW-0297">G-protein coupled receptor</keyword>
<feature type="transmembrane region" description="Helical" evidence="13">
    <location>
        <begin position="76"/>
        <end position="97"/>
    </location>
</feature>
<evidence type="ECO:0000256" key="13">
    <source>
        <dbReference type="SAM" id="Phobius"/>
    </source>
</evidence>
<evidence type="ECO:0000256" key="1">
    <source>
        <dbReference type="ARBA" id="ARBA00004651"/>
    </source>
</evidence>
<feature type="transmembrane region" description="Helical" evidence="13">
    <location>
        <begin position="206"/>
        <end position="228"/>
    </location>
</feature>
<evidence type="ECO:0000256" key="7">
    <source>
        <dbReference type="ARBA" id="ARBA00023157"/>
    </source>
</evidence>
<keyword evidence="9" id="KW-0325">Glycoprotein</keyword>
<dbReference type="InterPro" id="IPR017452">
    <property type="entry name" value="GPCR_Rhodpsn_7TM"/>
</dbReference>
<accession>A0A6P7YVW0</accession>
<dbReference type="CTD" id="134391"/>
<dbReference type="SUPFAM" id="SSF81321">
    <property type="entry name" value="Family A G protein-coupled receptor-like"/>
    <property type="match status" value="1"/>
</dbReference>
<evidence type="ECO:0000313" key="15">
    <source>
        <dbReference type="Proteomes" id="UP000515156"/>
    </source>
</evidence>
<evidence type="ECO:0000259" key="14">
    <source>
        <dbReference type="PROSITE" id="PS50262"/>
    </source>
</evidence>
<keyword evidence="3 13" id="KW-0812">Transmembrane</keyword>
<feature type="domain" description="G-protein coupled receptors family 1 profile" evidence="14">
    <location>
        <begin position="54"/>
        <end position="307"/>
    </location>
</feature>
<evidence type="ECO:0000256" key="6">
    <source>
        <dbReference type="ARBA" id="ARBA00023136"/>
    </source>
</evidence>
<keyword evidence="2" id="KW-1003">Cell membrane</keyword>
<keyword evidence="7" id="KW-1015">Disulfide bond</keyword>
<keyword evidence="8 16" id="KW-0675">Receptor</keyword>
<dbReference type="PROSITE" id="PS50262">
    <property type="entry name" value="G_PROTEIN_RECEP_F1_2"/>
    <property type="match status" value="1"/>
</dbReference>
<organism evidence="15 16">
    <name type="scientific">Microcaecilia unicolor</name>
    <dbReference type="NCBI Taxonomy" id="1415580"/>
    <lineage>
        <taxon>Eukaryota</taxon>
        <taxon>Metazoa</taxon>
        <taxon>Chordata</taxon>
        <taxon>Craniata</taxon>
        <taxon>Vertebrata</taxon>
        <taxon>Euteleostomi</taxon>
        <taxon>Amphibia</taxon>
        <taxon>Gymnophiona</taxon>
        <taxon>Siphonopidae</taxon>
        <taxon>Microcaecilia</taxon>
    </lineage>
</organism>
<proteinExistence type="predicted"/>
<feature type="transmembrane region" description="Helical" evidence="13">
    <location>
        <begin position="38"/>
        <end position="64"/>
    </location>
</feature>
<keyword evidence="15" id="KW-1185">Reference proteome</keyword>
<dbReference type="PANTHER" id="PTHR45695:SF1">
    <property type="entry name" value="G-PROTEIN COUPLED RECEPTOR 151"/>
    <property type="match status" value="1"/>
</dbReference>
<gene>
    <name evidence="16" type="primary">GPR151</name>
</gene>
<keyword evidence="6 13" id="KW-0472">Membrane</keyword>
<sequence length="430" mass="48438">MEKVSEQNSNFSTTNSSLLQQLRYGGGYQLCYCKEGKVLVPALMVVICIAGFAGNLCVIGILLHNAKKGKLSLIHYLIFNLSVADILILGFGVPFRAAAYLRTTWNLGWFVCKTSDWFVHTCMAAKSITIAVVAKACFMYASNPSKQVNIKHKTICAVLFPIWLVAVILPLPEWFFTTIKKIGGSSACILDIPTYADEFMSAFVKLYPLLVFCIPFILAFFYFWKAYGQCQRRGTKTQNLRNQIRSRRLTVMLLSVTVTFCIMWLPEWISWLWIWHLQQSGPSPPREFVAAAQLLMFAISSVNPLIILVMSEEFREGFKGLWKRVALEKSTVAPDSPQPQPGNSDALPESDQLEQEQEQEQAEAVTPEVEAELAAPCSQQNPGSPDNKKEMPALPDVEQFWHERETLPSDQDNDPTPWEHQDQETVGGKK</sequence>
<evidence type="ECO:0000256" key="10">
    <source>
        <dbReference type="ARBA" id="ARBA00023224"/>
    </source>
</evidence>
<dbReference type="OrthoDB" id="9009799at2759"/>
<dbReference type="GeneID" id="115476489"/>
<feature type="transmembrane region" description="Helical" evidence="13">
    <location>
        <begin position="154"/>
        <end position="171"/>
    </location>
</feature>
<dbReference type="Proteomes" id="UP000515156">
    <property type="component" value="Chromosome 8"/>
</dbReference>
<dbReference type="Pfam" id="PF00001">
    <property type="entry name" value="7tm_1"/>
    <property type="match status" value="1"/>
</dbReference>
<evidence type="ECO:0000256" key="11">
    <source>
        <dbReference type="ARBA" id="ARBA00076555"/>
    </source>
</evidence>
<name>A0A6P7YVW0_9AMPH</name>
<feature type="transmembrane region" description="Helical" evidence="13">
    <location>
        <begin position="249"/>
        <end position="276"/>
    </location>
</feature>
<dbReference type="Gene3D" id="1.20.1070.10">
    <property type="entry name" value="Rhodopsin 7-helix transmembrane proteins"/>
    <property type="match status" value="1"/>
</dbReference>
<dbReference type="KEGG" id="muo:115476489"/>
<evidence type="ECO:0000256" key="2">
    <source>
        <dbReference type="ARBA" id="ARBA00022475"/>
    </source>
</evidence>
<dbReference type="PANTHER" id="PTHR45695">
    <property type="entry name" value="LEUCOKININ RECEPTOR-RELATED"/>
    <property type="match status" value="1"/>
</dbReference>
<dbReference type="FunFam" id="1.20.1070.10:FF:000215">
    <property type="entry name" value="G protein-coupled receptor 151"/>
    <property type="match status" value="1"/>
</dbReference>
<evidence type="ECO:0000313" key="16">
    <source>
        <dbReference type="RefSeq" id="XP_030068746.1"/>
    </source>
</evidence>
<keyword evidence="10" id="KW-0807">Transducer</keyword>
<dbReference type="AlphaFoldDB" id="A0A6P7YVW0"/>
<feature type="compositionally biased region" description="Acidic residues" evidence="12">
    <location>
        <begin position="351"/>
        <end position="361"/>
    </location>
</feature>
<dbReference type="InterPro" id="IPR000276">
    <property type="entry name" value="GPCR_Rhodpsn"/>
</dbReference>
<comment type="subcellular location">
    <subcellularLocation>
        <location evidence="1">Cell membrane</location>
        <topology evidence="1">Multi-pass membrane protein</topology>
    </subcellularLocation>
</comment>
<reference evidence="16" key="1">
    <citation type="submission" date="2025-08" db="UniProtKB">
        <authorList>
            <consortium name="RefSeq"/>
        </authorList>
    </citation>
    <scope>IDENTIFICATION</scope>
</reference>
<dbReference type="PRINTS" id="PR00237">
    <property type="entry name" value="GPCRRHODOPSN"/>
</dbReference>
<feature type="transmembrane region" description="Helical" evidence="13">
    <location>
        <begin position="288"/>
        <end position="309"/>
    </location>
</feature>
<evidence type="ECO:0000256" key="8">
    <source>
        <dbReference type="ARBA" id="ARBA00023170"/>
    </source>
</evidence>
<evidence type="ECO:0000256" key="3">
    <source>
        <dbReference type="ARBA" id="ARBA00022692"/>
    </source>
</evidence>
<dbReference type="GO" id="GO:0005886">
    <property type="term" value="C:plasma membrane"/>
    <property type="evidence" value="ECO:0007669"/>
    <property type="project" value="UniProtKB-SubCell"/>
</dbReference>
<keyword evidence="4 13" id="KW-1133">Transmembrane helix</keyword>